<evidence type="ECO:0000313" key="2">
    <source>
        <dbReference type="Proteomes" id="UP001497623"/>
    </source>
</evidence>
<organism evidence="1 2">
    <name type="scientific">Meganyctiphanes norvegica</name>
    <name type="common">Northern krill</name>
    <name type="synonym">Thysanopoda norvegica</name>
    <dbReference type="NCBI Taxonomy" id="48144"/>
    <lineage>
        <taxon>Eukaryota</taxon>
        <taxon>Metazoa</taxon>
        <taxon>Ecdysozoa</taxon>
        <taxon>Arthropoda</taxon>
        <taxon>Crustacea</taxon>
        <taxon>Multicrustacea</taxon>
        <taxon>Malacostraca</taxon>
        <taxon>Eumalacostraca</taxon>
        <taxon>Eucarida</taxon>
        <taxon>Euphausiacea</taxon>
        <taxon>Euphausiidae</taxon>
        <taxon>Meganyctiphanes</taxon>
    </lineage>
</organism>
<gene>
    <name evidence="1" type="ORF">MNOR_LOCUS26713</name>
</gene>
<feature type="non-terminal residue" evidence="1">
    <location>
        <position position="1"/>
    </location>
</feature>
<dbReference type="Proteomes" id="UP001497623">
    <property type="component" value="Unassembled WGS sequence"/>
</dbReference>
<reference evidence="1 2" key="1">
    <citation type="submission" date="2024-05" db="EMBL/GenBank/DDBJ databases">
        <authorList>
            <person name="Wallberg A."/>
        </authorList>
    </citation>
    <scope>NUCLEOTIDE SEQUENCE [LARGE SCALE GENOMIC DNA]</scope>
</reference>
<evidence type="ECO:0000313" key="1">
    <source>
        <dbReference type="EMBL" id="CAL4131223.1"/>
    </source>
</evidence>
<comment type="caution">
    <text evidence="1">The sequence shown here is derived from an EMBL/GenBank/DDBJ whole genome shotgun (WGS) entry which is preliminary data.</text>
</comment>
<dbReference type="EMBL" id="CAXKWB010027058">
    <property type="protein sequence ID" value="CAL4131223.1"/>
    <property type="molecule type" value="Genomic_DNA"/>
</dbReference>
<dbReference type="AlphaFoldDB" id="A0AAV2RQR8"/>
<sequence>VIRNIDLQRITNVPKSNSKQQNMKFKQCKALFSISEPLIGHDSYFNNANGNIISNKSESLDTIIEKIRSNRQSAFGPDTTDYKKLSSWLPSLLKTKNENGSVALSKRTRVEQNDGYLPHVPCQQVLYTPSTAFSCVRDRLKTKQHFRLTFMGDSKIRNLFQGFLATTINFDYEIYQNNSTMTLEDMLKSLRYPKTRWIDRKASSKLLQGFSVFYKYEPFNEDTPEEYNNMEGVKLIKSWLSGEASPPDLVVIGYTSWMLQKMEVVRDENLSILQMEDYLMDIHRFLVPLLEALGHKTRVLVEAQSRLRPNANFATIIRPAQYSDANVEWSEKMFLHYIKRTYIGDRDPLIPDAGNTDPLVPAVGNTGVWWWDSSLPLNMATVRECTLLYDSNLGKTAEYNATWLKCLDMAHAGQA</sequence>
<keyword evidence="2" id="KW-1185">Reference proteome</keyword>
<protein>
    <submittedName>
        <fullName evidence="1">Uncharacterized protein</fullName>
    </submittedName>
</protein>
<name>A0AAV2RQR8_MEGNR</name>
<accession>A0AAV2RQR8</accession>
<feature type="non-terminal residue" evidence="1">
    <location>
        <position position="415"/>
    </location>
</feature>
<proteinExistence type="predicted"/>